<feature type="domain" description="Radical SAM core" evidence="5">
    <location>
        <begin position="9"/>
        <end position="154"/>
    </location>
</feature>
<evidence type="ECO:0000313" key="8">
    <source>
        <dbReference type="Proteomes" id="UP000285655"/>
    </source>
</evidence>
<dbReference type="AlphaFoldDB" id="A0A419DGA6"/>
<name>A0A419DGA6_9BACT</name>
<dbReference type="SUPFAM" id="SSF102114">
    <property type="entry name" value="Radical SAM enzymes"/>
    <property type="match status" value="1"/>
</dbReference>
<dbReference type="PANTHER" id="PTHR11228">
    <property type="entry name" value="RADICAL SAM DOMAIN PROTEIN"/>
    <property type="match status" value="1"/>
</dbReference>
<dbReference type="InterPro" id="IPR050377">
    <property type="entry name" value="Radical_SAM_PqqE_MftC-like"/>
</dbReference>
<dbReference type="InterPro" id="IPR013785">
    <property type="entry name" value="Aldolase_TIM"/>
</dbReference>
<dbReference type="InterPro" id="IPR007197">
    <property type="entry name" value="rSAM"/>
</dbReference>
<evidence type="ECO:0000256" key="2">
    <source>
        <dbReference type="ARBA" id="ARBA00022723"/>
    </source>
</evidence>
<dbReference type="CDD" id="cd21109">
    <property type="entry name" value="SPASM"/>
    <property type="match status" value="1"/>
</dbReference>
<protein>
    <submittedName>
        <fullName evidence="7">Radical SAM protein</fullName>
    </submittedName>
</protein>
<feature type="domain" description="4Fe4S-binding SPASM" evidence="6">
    <location>
        <begin position="233"/>
        <end position="289"/>
    </location>
</feature>
<evidence type="ECO:0000256" key="1">
    <source>
        <dbReference type="ARBA" id="ARBA00022691"/>
    </source>
</evidence>
<comment type="caution">
    <text evidence="7">The sequence shown here is derived from an EMBL/GenBank/DDBJ whole genome shotgun (WGS) entry which is preliminary data.</text>
</comment>
<dbReference type="InterPro" id="IPR023885">
    <property type="entry name" value="4Fe4S-binding_SPASM_dom"/>
</dbReference>
<dbReference type="Pfam" id="PF04055">
    <property type="entry name" value="Radical_SAM"/>
    <property type="match status" value="1"/>
</dbReference>
<gene>
    <name evidence="7" type="ORF">C4544_00670</name>
</gene>
<keyword evidence="4" id="KW-0411">Iron-sulfur</keyword>
<dbReference type="EMBL" id="QZJW01000003">
    <property type="protein sequence ID" value="RJO62169.1"/>
    <property type="molecule type" value="Genomic_DNA"/>
</dbReference>
<organism evidence="7 8">
    <name type="scientific">candidate division WS5 bacterium</name>
    <dbReference type="NCBI Taxonomy" id="2093353"/>
    <lineage>
        <taxon>Bacteria</taxon>
        <taxon>candidate division WS5</taxon>
    </lineage>
</organism>
<evidence type="ECO:0000259" key="5">
    <source>
        <dbReference type="Pfam" id="PF04055"/>
    </source>
</evidence>
<dbReference type="CDD" id="cd01335">
    <property type="entry name" value="Radical_SAM"/>
    <property type="match status" value="1"/>
</dbReference>
<evidence type="ECO:0000256" key="4">
    <source>
        <dbReference type="ARBA" id="ARBA00023014"/>
    </source>
</evidence>
<dbReference type="Proteomes" id="UP000285655">
    <property type="component" value="Unassembled WGS sequence"/>
</dbReference>
<proteinExistence type="predicted"/>
<keyword evidence="3" id="KW-0408">Iron</keyword>
<dbReference type="GO" id="GO:0051536">
    <property type="term" value="F:iron-sulfur cluster binding"/>
    <property type="evidence" value="ECO:0007669"/>
    <property type="project" value="UniProtKB-KW"/>
</dbReference>
<evidence type="ECO:0000259" key="6">
    <source>
        <dbReference type="Pfam" id="PF13186"/>
    </source>
</evidence>
<keyword evidence="2" id="KW-0479">Metal-binding</keyword>
<dbReference type="GO" id="GO:0003824">
    <property type="term" value="F:catalytic activity"/>
    <property type="evidence" value="ECO:0007669"/>
    <property type="project" value="InterPro"/>
</dbReference>
<dbReference type="GO" id="GO:0046872">
    <property type="term" value="F:metal ion binding"/>
    <property type="evidence" value="ECO:0007669"/>
    <property type="project" value="UniProtKB-KW"/>
</dbReference>
<accession>A0A419DGA6</accession>
<dbReference type="Gene3D" id="3.20.20.70">
    <property type="entry name" value="Aldolase class I"/>
    <property type="match status" value="1"/>
</dbReference>
<dbReference type="PANTHER" id="PTHR11228:SF7">
    <property type="entry name" value="PQQA PEPTIDE CYCLASE"/>
    <property type="match status" value="1"/>
</dbReference>
<evidence type="ECO:0000256" key="3">
    <source>
        <dbReference type="ARBA" id="ARBA00023004"/>
    </source>
</evidence>
<sequence length="319" mass="37386">MVKIKFASIIVTYRCNARCHMCNTWKYPTKREEEIGVSVYEKLPFMNTVNVTGGEPFLREDLDDIVTVLKKKTNRLVISSNGFFTSRILKLFEKHRDIGIRISIEGLPKANDELRGIKDGFDRGIRTLVELYRKRIKDIGFGITVSDRNAKDMIELYYLSEMMGLEFATAAIHNAFYFHKIDNKFQHPEIAIEELKKLINELLKSNKIKNWFRAYFNYGLINYIQGNPRLLPCEMGHDSFFVDPYGEMFPCNVMEKSFGNLKEKSFEEIWNSKTAEAVKQDVKACQKNCWMIGSVSQQMKRYIWKPAAWILKNRFKKVY</sequence>
<dbReference type="SFLD" id="SFLDG01067">
    <property type="entry name" value="SPASM/twitch_domain_containing"/>
    <property type="match status" value="1"/>
</dbReference>
<reference evidence="7 8" key="1">
    <citation type="journal article" date="2017" name="ISME J.">
        <title>Energy and carbon metabolisms in a deep terrestrial subsurface fluid microbial community.</title>
        <authorList>
            <person name="Momper L."/>
            <person name="Jungbluth S.P."/>
            <person name="Lee M.D."/>
            <person name="Amend J.P."/>
        </authorList>
    </citation>
    <scope>NUCLEOTIDE SEQUENCE [LARGE SCALE GENOMIC DNA]</scope>
    <source>
        <strain evidence="7">SURF_29</strain>
    </source>
</reference>
<dbReference type="SFLD" id="SFLDS00029">
    <property type="entry name" value="Radical_SAM"/>
    <property type="match status" value="1"/>
</dbReference>
<dbReference type="Pfam" id="PF13186">
    <property type="entry name" value="SPASM"/>
    <property type="match status" value="1"/>
</dbReference>
<dbReference type="InterPro" id="IPR058240">
    <property type="entry name" value="rSAM_sf"/>
</dbReference>
<keyword evidence="1" id="KW-0949">S-adenosyl-L-methionine</keyword>
<evidence type="ECO:0000313" key="7">
    <source>
        <dbReference type="EMBL" id="RJO62169.1"/>
    </source>
</evidence>